<sequence>MTLLSFLGKTSILCLSLLFSLSCTTGKNKNYQFYFGEGNKKGFVKITEQTIYGVNSPYGYDLDSTPAGNDPFFFSIDLPEGNYKVTVTLGDRDQSTNTTIKSESRRLMLENIDVPKGETASKSFIVNIRNTKIGEKDSVRIKPREIGKLNWDDKLTIEVNGIQAGLQTMVIESVSVPSVFLAGNSTVVDQDNEPWCGWGQMLPRFLKPAIAVANYAESGEAGNSFISAKRFAKILSQMKEGDYLMIEFGHNDQKQKGENRGPYTSYKESLKYMIDETRRKGATPVLITPMHRRRFDDNNRVINTLGEYPDAMRQLAEEEDVMLIDLNNMSKVLYEAWGPEESKKAFVHYPAGTFPGQTETLEDNTHFNAYGGYQLCKCVLKGLIENESPLKEYIVEDYGRFDPAQPDDIDNFLIPPTPFYSVIKPDGN</sequence>
<keyword evidence="2 5" id="KW-0378">Hydrolase</keyword>
<evidence type="ECO:0000259" key="4">
    <source>
        <dbReference type="Pfam" id="PF13472"/>
    </source>
</evidence>
<dbReference type="InterPro" id="IPR013830">
    <property type="entry name" value="SGNH_hydro"/>
</dbReference>
<organism evidence="5 6">
    <name type="scientific">Proteiniphilum saccharofermentans</name>
    <dbReference type="NCBI Taxonomy" id="1642647"/>
    <lineage>
        <taxon>Bacteria</taxon>
        <taxon>Pseudomonadati</taxon>
        <taxon>Bacteroidota</taxon>
        <taxon>Bacteroidia</taxon>
        <taxon>Bacteroidales</taxon>
        <taxon>Dysgonomonadaceae</taxon>
        <taxon>Proteiniphilum</taxon>
    </lineage>
</organism>
<keyword evidence="3" id="KW-0732">Signal</keyword>
<evidence type="ECO:0000313" key="5">
    <source>
        <dbReference type="EMBL" id="SCD19751.1"/>
    </source>
</evidence>
<feature type="domain" description="SGNH hydrolase-type esterase" evidence="4">
    <location>
        <begin position="183"/>
        <end position="342"/>
    </location>
</feature>
<evidence type="ECO:0000256" key="2">
    <source>
        <dbReference type="ARBA" id="ARBA00022801"/>
    </source>
</evidence>
<name>A0A1R3SW34_9BACT</name>
<accession>A0A1R3SW34</accession>
<proteinExistence type="inferred from homology"/>
<dbReference type="Proteomes" id="UP000187464">
    <property type="component" value="Chromosome I"/>
</dbReference>
<evidence type="ECO:0000256" key="1">
    <source>
        <dbReference type="ARBA" id="ARBA00008668"/>
    </source>
</evidence>
<dbReference type="SUPFAM" id="SSF52266">
    <property type="entry name" value="SGNH hydrolase"/>
    <property type="match status" value="1"/>
</dbReference>
<evidence type="ECO:0000256" key="3">
    <source>
        <dbReference type="SAM" id="SignalP"/>
    </source>
</evidence>
<keyword evidence="6" id="KW-1185">Reference proteome</keyword>
<dbReference type="STRING" id="1642647.PSM36_0925"/>
<dbReference type="EMBL" id="LT605205">
    <property type="protein sequence ID" value="SCD19751.1"/>
    <property type="molecule type" value="Genomic_DNA"/>
</dbReference>
<protein>
    <submittedName>
        <fullName evidence="5">Rhamnogalacturan_acetylesterase_like</fullName>
        <ecNumber evidence="5">3.1.1.86</ecNumber>
    </submittedName>
</protein>
<evidence type="ECO:0000313" key="6">
    <source>
        <dbReference type="Proteomes" id="UP000187464"/>
    </source>
</evidence>
<dbReference type="InterPro" id="IPR037459">
    <property type="entry name" value="RhgT-like"/>
</dbReference>
<dbReference type="AlphaFoldDB" id="A0A1R3SW34"/>
<dbReference type="CDD" id="cd01821">
    <property type="entry name" value="Rhamnogalacturan_acetylesterase_like"/>
    <property type="match status" value="1"/>
</dbReference>
<dbReference type="Gene3D" id="2.60.120.430">
    <property type="entry name" value="Galactose-binding lectin"/>
    <property type="match status" value="1"/>
</dbReference>
<dbReference type="GO" id="GO:0016788">
    <property type="term" value="F:hydrolase activity, acting on ester bonds"/>
    <property type="evidence" value="ECO:0007669"/>
    <property type="project" value="UniProtKB-ARBA"/>
</dbReference>
<comment type="similarity">
    <text evidence="1">Belongs to the 'GDSL' lipolytic enzyme family.</text>
</comment>
<dbReference type="EC" id="3.1.1.86" evidence="5"/>
<dbReference type="RefSeq" id="WP_173823120.1">
    <property type="nucleotide sequence ID" value="NZ_LT605205.1"/>
</dbReference>
<gene>
    <name evidence="5" type="ORF">PSM36_0925</name>
</gene>
<dbReference type="SUPFAM" id="SSF49785">
    <property type="entry name" value="Galactose-binding domain-like"/>
    <property type="match status" value="1"/>
</dbReference>
<dbReference type="PANTHER" id="PTHR43695">
    <property type="entry name" value="PUTATIVE (AFU_ORTHOLOGUE AFUA_2G17250)-RELATED"/>
    <property type="match status" value="1"/>
</dbReference>
<reference evidence="5 6" key="1">
    <citation type="submission" date="2016-08" db="EMBL/GenBank/DDBJ databases">
        <authorList>
            <person name="Seilhamer J.J."/>
        </authorList>
    </citation>
    <scope>NUCLEOTIDE SEQUENCE [LARGE SCALE GENOMIC DNA]</scope>
    <source>
        <strain evidence="5">M3/6</strain>
    </source>
</reference>
<dbReference type="InterPro" id="IPR036514">
    <property type="entry name" value="SGNH_hydro_sf"/>
</dbReference>
<dbReference type="PANTHER" id="PTHR43695:SF1">
    <property type="entry name" value="RHAMNOGALACTURONAN ACETYLESTERASE"/>
    <property type="match status" value="1"/>
</dbReference>
<dbReference type="Gene3D" id="3.40.50.1110">
    <property type="entry name" value="SGNH hydrolase"/>
    <property type="match status" value="1"/>
</dbReference>
<dbReference type="InterPro" id="IPR008979">
    <property type="entry name" value="Galactose-bd-like_sf"/>
</dbReference>
<dbReference type="KEGG" id="psac:PSM36_0925"/>
<feature type="signal peptide" evidence="3">
    <location>
        <begin position="1"/>
        <end position="25"/>
    </location>
</feature>
<dbReference type="Pfam" id="PF13472">
    <property type="entry name" value="Lipase_GDSL_2"/>
    <property type="match status" value="1"/>
</dbReference>
<feature type="chain" id="PRO_5010181649" evidence="3">
    <location>
        <begin position="26"/>
        <end position="428"/>
    </location>
</feature>